<reference evidence="1 2" key="1">
    <citation type="submission" date="2013-11" db="EMBL/GenBank/DDBJ databases">
        <title>Opisthorchis viverrini - life in the bile duct.</title>
        <authorList>
            <person name="Young N.D."/>
            <person name="Nagarajan N."/>
            <person name="Lin S.J."/>
            <person name="Korhonen P.K."/>
            <person name="Jex A.R."/>
            <person name="Hall R.S."/>
            <person name="Safavi-Hemami H."/>
            <person name="Kaewkong W."/>
            <person name="Bertrand D."/>
            <person name="Gao S."/>
            <person name="Seet Q."/>
            <person name="Wongkham S."/>
            <person name="Teh B.T."/>
            <person name="Wongkham C."/>
            <person name="Intapan P.M."/>
            <person name="Maleewong W."/>
            <person name="Yang X."/>
            <person name="Hu M."/>
            <person name="Wang Z."/>
            <person name="Hofmann A."/>
            <person name="Sternberg P.W."/>
            <person name="Tan P."/>
            <person name="Wang J."/>
            <person name="Gasser R.B."/>
        </authorList>
    </citation>
    <scope>NUCLEOTIDE SEQUENCE [LARGE SCALE GENOMIC DNA]</scope>
</reference>
<keyword evidence="2" id="KW-1185">Reference proteome</keyword>
<dbReference type="EMBL" id="KL596844">
    <property type="protein sequence ID" value="KER23586.1"/>
    <property type="molecule type" value="Genomic_DNA"/>
</dbReference>
<accession>A0A074Z8P9</accession>
<proteinExistence type="predicted"/>
<sequence>MPVAHPQRVRISRKLLLPTVYIYMKRCTSVPDFVWGVNRPCTPLVVVLTTRMFLFNFLVSLRSIVVLMAFGGELRTATEFSGLSSVAELEAEGKT</sequence>
<evidence type="ECO:0000313" key="2">
    <source>
        <dbReference type="Proteomes" id="UP000054324"/>
    </source>
</evidence>
<dbReference type="RefSeq" id="XP_009172685.1">
    <property type="nucleotide sequence ID" value="XM_009174421.1"/>
</dbReference>
<evidence type="ECO:0000313" key="1">
    <source>
        <dbReference type="EMBL" id="KER23586.1"/>
    </source>
</evidence>
<dbReference type="GeneID" id="20322755"/>
<dbReference type="CTD" id="20322755"/>
<name>A0A074Z8P9_OPIVI</name>
<dbReference type="KEGG" id="ovi:T265_08576"/>
<dbReference type="Proteomes" id="UP000054324">
    <property type="component" value="Unassembled WGS sequence"/>
</dbReference>
<protein>
    <submittedName>
        <fullName evidence="1">Uncharacterized protein</fullName>
    </submittedName>
</protein>
<organism evidence="1 2">
    <name type="scientific">Opisthorchis viverrini</name>
    <name type="common">Southeast Asian liver fluke</name>
    <dbReference type="NCBI Taxonomy" id="6198"/>
    <lineage>
        <taxon>Eukaryota</taxon>
        <taxon>Metazoa</taxon>
        <taxon>Spiralia</taxon>
        <taxon>Lophotrochozoa</taxon>
        <taxon>Platyhelminthes</taxon>
        <taxon>Trematoda</taxon>
        <taxon>Digenea</taxon>
        <taxon>Opisthorchiida</taxon>
        <taxon>Opisthorchiata</taxon>
        <taxon>Opisthorchiidae</taxon>
        <taxon>Opisthorchis</taxon>
    </lineage>
</organism>
<dbReference type="AlphaFoldDB" id="A0A074Z8P9"/>
<gene>
    <name evidence="1" type="ORF">T265_08576</name>
</gene>